<dbReference type="SUPFAM" id="SSF54060">
    <property type="entry name" value="His-Me finger endonucleases"/>
    <property type="match status" value="1"/>
</dbReference>
<dbReference type="EMBL" id="FQZY01000013">
    <property type="protein sequence ID" value="SHJ64007.1"/>
    <property type="molecule type" value="Genomic_DNA"/>
</dbReference>
<organism evidence="3 4">
    <name type="scientific">Hespellia stercorisuis DSM 15480</name>
    <dbReference type="NCBI Taxonomy" id="1121950"/>
    <lineage>
        <taxon>Bacteria</taxon>
        <taxon>Bacillati</taxon>
        <taxon>Bacillota</taxon>
        <taxon>Clostridia</taxon>
        <taxon>Lachnospirales</taxon>
        <taxon>Lachnospiraceae</taxon>
        <taxon>Hespellia</taxon>
    </lineage>
</organism>
<feature type="domain" description="HNH nuclease" evidence="2">
    <location>
        <begin position="43"/>
        <end position="86"/>
    </location>
</feature>
<dbReference type="Proteomes" id="UP000184301">
    <property type="component" value="Unassembled WGS sequence"/>
</dbReference>
<dbReference type="AlphaFoldDB" id="A0A1M6KYI3"/>
<evidence type="ECO:0000313" key="3">
    <source>
        <dbReference type="EMBL" id="SHJ64007.1"/>
    </source>
</evidence>
<name>A0A1M6KYI3_9FIRM</name>
<evidence type="ECO:0000259" key="2">
    <source>
        <dbReference type="Pfam" id="PF13392"/>
    </source>
</evidence>
<evidence type="ECO:0000313" key="4">
    <source>
        <dbReference type="Proteomes" id="UP000184301"/>
    </source>
</evidence>
<feature type="region of interest" description="Disordered" evidence="1">
    <location>
        <begin position="1"/>
        <end position="37"/>
    </location>
</feature>
<keyword evidence="3" id="KW-0378">Hydrolase</keyword>
<dbReference type="Pfam" id="PF13392">
    <property type="entry name" value="HNH_3"/>
    <property type="match status" value="1"/>
</dbReference>
<keyword evidence="3" id="KW-0255">Endonuclease</keyword>
<dbReference type="InterPro" id="IPR003615">
    <property type="entry name" value="HNH_nuc"/>
</dbReference>
<proteinExistence type="predicted"/>
<evidence type="ECO:0000256" key="1">
    <source>
        <dbReference type="SAM" id="MobiDB-lite"/>
    </source>
</evidence>
<gene>
    <name evidence="3" type="ORF">SAMN02745243_01031</name>
</gene>
<protein>
    <submittedName>
        <fullName evidence="3">HNH endonuclease</fullName>
    </submittedName>
</protein>
<keyword evidence="4" id="KW-1185">Reference proteome</keyword>
<sequence>MTEYNRTDNPMNKPGGVMESRVKRSRKFRGTGEGKAYPKLLGKHAHRRIAEAILGRPLKKGEVVHHIDGNKLNNDPANLEVLPSQSEHCKVHGFGKKKGR</sequence>
<dbReference type="Gene3D" id="3.90.75.20">
    <property type="match status" value="1"/>
</dbReference>
<dbReference type="InterPro" id="IPR044925">
    <property type="entry name" value="His-Me_finger_sf"/>
</dbReference>
<dbReference type="STRING" id="1121950.SAMN02745243_01031"/>
<accession>A0A1M6KYI3</accession>
<dbReference type="GO" id="GO:0004519">
    <property type="term" value="F:endonuclease activity"/>
    <property type="evidence" value="ECO:0007669"/>
    <property type="project" value="UniProtKB-KW"/>
</dbReference>
<reference evidence="3 4" key="1">
    <citation type="submission" date="2016-11" db="EMBL/GenBank/DDBJ databases">
        <authorList>
            <person name="Jaros S."/>
            <person name="Januszkiewicz K."/>
            <person name="Wedrychowicz H."/>
        </authorList>
    </citation>
    <scope>NUCLEOTIDE SEQUENCE [LARGE SCALE GENOMIC DNA]</scope>
    <source>
        <strain evidence="3 4">DSM 15480</strain>
    </source>
</reference>
<keyword evidence="3" id="KW-0540">Nuclease</keyword>